<keyword evidence="3" id="KW-0812">Transmembrane</keyword>
<evidence type="ECO:0000256" key="1">
    <source>
        <dbReference type="ARBA" id="ARBA00022475"/>
    </source>
</evidence>
<evidence type="ECO:0000256" key="4">
    <source>
        <dbReference type="ARBA" id="ARBA00022989"/>
    </source>
</evidence>
<evidence type="ECO:0000256" key="3">
    <source>
        <dbReference type="ARBA" id="ARBA00022692"/>
    </source>
</evidence>
<protein>
    <submittedName>
        <fullName evidence="8">Septum formation initiator family protein</fullName>
    </submittedName>
</protein>
<keyword evidence="9" id="KW-1185">Reference proteome</keyword>
<dbReference type="InterPro" id="IPR023081">
    <property type="entry name" value="Cell_div_FtsB"/>
</dbReference>
<dbReference type="Pfam" id="PF04977">
    <property type="entry name" value="DivIC"/>
    <property type="match status" value="1"/>
</dbReference>
<gene>
    <name evidence="8" type="ORF">NR989_05910</name>
</gene>
<evidence type="ECO:0000313" key="8">
    <source>
        <dbReference type="EMBL" id="WEJ61549.1"/>
    </source>
</evidence>
<keyword evidence="7" id="KW-0175">Coiled coil</keyword>
<dbReference type="PANTHER" id="PTHR37485">
    <property type="entry name" value="CELL DIVISION PROTEIN FTSB"/>
    <property type="match status" value="1"/>
</dbReference>
<evidence type="ECO:0000256" key="5">
    <source>
        <dbReference type="ARBA" id="ARBA00023136"/>
    </source>
</evidence>
<reference evidence="8 9" key="1">
    <citation type="submission" date="2022-06" db="EMBL/GenBank/DDBJ databases">
        <title>Thiomicrohabdus sp. nov, an obligately chemolithoautotrophic, sulfur-oxidizing bacterium isolated from beach of Guanyin Mountain. Amoy.</title>
        <authorList>
            <person name="Zhu H."/>
        </authorList>
    </citation>
    <scope>NUCLEOTIDE SEQUENCE [LARGE SCALE GENOMIC DNA]</scope>
    <source>
        <strain evidence="8 9">XGS-01</strain>
    </source>
</reference>
<keyword evidence="4" id="KW-1133">Transmembrane helix</keyword>
<evidence type="ECO:0000256" key="7">
    <source>
        <dbReference type="SAM" id="Coils"/>
    </source>
</evidence>
<dbReference type="Proteomes" id="UP001222275">
    <property type="component" value="Chromosome"/>
</dbReference>
<feature type="coiled-coil region" evidence="7">
    <location>
        <begin position="29"/>
        <end position="63"/>
    </location>
</feature>
<proteinExistence type="predicted"/>
<keyword evidence="5" id="KW-0472">Membrane</keyword>
<keyword evidence="6" id="KW-0131">Cell cycle</keyword>
<dbReference type="EMBL" id="CP102381">
    <property type="protein sequence ID" value="WEJ61549.1"/>
    <property type="molecule type" value="Genomic_DNA"/>
</dbReference>
<keyword evidence="1" id="KW-1003">Cell membrane</keyword>
<name>A0ABY8C6M1_9GAMM</name>
<evidence type="ECO:0000256" key="6">
    <source>
        <dbReference type="ARBA" id="ARBA00023306"/>
    </source>
</evidence>
<accession>A0ABY8C6M1</accession>
<dbReference type="PANTHER" id="PTHR37485:SF1">
    <property type="entry name" value="CELL DIVISION PROTEIN FTSB"/>
    <property type="match status" value="1"/>
</dbReference>
<sequence>MKTLYLALAILIVILQARLLSSEGGLGELFSLQEQLKTLESSLEEQRLLNSELATQVKALQENPSSIETLARQTLGMVKKDEVFIKVIELQSEVELNVNSVTDEEVKPLVEALPGTKIE</sequence>
<organism evidence="8 9">
    <name type="scientific">Thiomicrorhabdus lithotrophica</name>
    <dbReference type="NCBI Taxonomy" id="2949997"/>
    <lineage>
        <taxon>Bacteria</taxon>
        <taxon>Pseudomonadati</taxon>
        <taxon>Pseudomonadota</taxon>
        <taxon>Gammaproteobacteria</taxon>
        <taxon>Thiotrichales</taxon>
        <taxon>Piscirickettsiaceae</taxon>
        <taxon>Thiomicrorhabdus</taxon>
    </lineage>
</organism>
<keyword evidence="2" id="KW-0132">Cell division</keyword>
<dbReference type="RefSeq" id="WP_275593808.1">
    <property type="nucleotide sequence ID" value="NZ_CP102381.1"/>
</dbReference>
<evidence type="ECO:0000313" key="9">
    <source>
        <dbReference type="Proteomes" id="UP001222275"/>
    </source>
</evidence>
<evidence type="ECO:0000256" key="2">
    <source>
        <dbReference type="ARBA" id="ARBA00022618"/>
    </source>
</evidence>
<dbReference type="InterPro" id="IPR007060">
    <property type="entry name" value="FtsL/DivIC"/>
</dbReference>